<evidence type="ECO:0000313" key="4">
    <source>
        <dbReference type="EMBL" id="KAG8470738.1"/>
    </source>
</evidence>
<feature type="region of interest" description="Disordered" evidence="1">
    <location>
        <begin position="263"/>
        <end position="310"/>
    </location>
</feature>
<evidence type="ECO:0000256" key="3">
    <source>
        <dbReference type="SAM" id="SignalP"/>
    </source>
</evidence>
<feature type="transmembrane region" description="Helical" evidence="2">
    <location>
        <begin position="189"/>
        <end position="209"/>
    </location>
</feature>
<sequence length="310" mass="32636">MCARAALLVVAAAAGAMCARAEGDNSTRGVAGVVPHGYTEVCAVRGDVPQEAAEPNGNSPSPFVVLTYAGRTHKSPTQDNTFSPVWQGSGCSTFPTAAAIEGATVELNVELWDDRTRVFDPLSVVYKDVLLGSGTTQAGESSDRWITLNDGTVAGARIFVVVTVAPPFDDGSIERSPEQFKSLTSTPAFFVYVGAATFTIIVCVCCMWGKGTPPPARAIPPLPTRKSGESKLSMSEEPLREPSQPVVLQSVQSRPTLTIEVATPPAGREMQVIPVTDKPGEQPARKSPAQPAPRPAASRWPTFQGLFGAA</sequence>
<protein>
    <recommendedName>
        <fullName evidence="6">C2 domain-containing protein</fullName>
    </recommendedName>
</protein>
<keyword evidence="2" id="KW-0472">Membrane</keyword>
<feature type="compositionally biased region" description="Low complexity" evidence="1">
    <location>
        <begin position="285"/>
        <end position="299"/>
    </location>
</feature>
<dbReference type="Gene3D" id="2.60.40.150">
    <property type="entry name" value="C2 domain"/>
    <property type="match status" value="1"/>
</dbReference>
<dbReference type="OrthoDB" id="10475228at2759"/>
<reference evidence="4" key="1">
    <citation type="submission" date="2021-05" db="EMBL/GenBank/DDBJ databases">
        <title>The genome of the haptophyte Pavlova lutheri (Diacronema luteri, Pavlovales) - a model for lipid biosynthesis in eukaryotic algae.</title>
        <authorList>
            <person name="Hulatt C.J."/>
            <person name="Posewitz M.C."/>
        </authorList>
    </citation>
    <scope>NUCLEOTIDE SEQUENCE</scope>
    <source>
        <strain evidence="4">NIVA-4/92</strain>
    </source>
</reference>
<feature type="chain" id="PRO_5035299309" description="C2 domain-containing protein" evidence="3">
    <location>
        <begin position="22"/>
        <end position="310"/>
    </location>
</feature>
<name>A0A8J6CK66_DIALT</name>
<dbReference type="Proteomes" id="UP000751190">
    <property type="component" value="Unassembled WGS sequence"/>
</dbReference>
<evidence type="ECO:0008006" key="6">
    <source>
        <dbReference type="Google" id="ProtNLM"/>
    </source>
</evidence>
<comment type="caution">
    <text evidence="4">The sequence shown here is derived from an EMBL/GenBank/DDBJ whole genome shotgun (WGS) entry which is preliminary data.</text>
</comment>
<dbReference type="EMBL" id="JAGTXO010000001">
    <property type="protein sequence ID" value="KAG8470738.1"/>
    <property type="molecule type" value="Genomic_DNA"/>
</dbReference>
<dbReference type="SUPFAM" id="SSF49562">
    <property type="entry name" value="C2 domain (Calcium/lipid-binding domain, CaLB)"/>
    <property type="match status" value="1"/>
</dbReference>
<evidence type="ECO:0000313" key="5">
    <source>
        <dbReference type="Proteomes" id="UP000751190"/>
    </source>
</evidence>
<gene>
    <name evidence="4" type="ORF">KFE25_009159</name>
</gene>
<proteinExistence type="predicted"/>
<feature type="signal peptide" evidence="3">
    <location>
        <begin position="1"/>
        <end position="21"/>
    </location>
</feature>
<evidence type="ECO:0000256" key="1">
    <source>
        <dbReference type="SAM" id="MobiDB-lite"/>
    </source>
</evidence>
<keyword evidence="2" id="KW-1133">Transmembrane helix</keyword>
<feature type="region of interest" description="Disordered" evidence="1">
    <location>
        <begin position="215"/>
        <end position="245"/>
    </location>
</feature>
<organism evidence="4 5">
    <name type="scientific">Diacronema lutheri</name>
    <name type="common">Unicellular marine alga</name>
    <name type="synonym">Monochrysis lutheri</name>
    <dbReference type="NCBI Taxonomy" id="2081491"/>
    <lineage>
        <taxon>Eukaryota</taxon>
        <taxon>Haptista</taxon>
        <taxon>Haptophyta</taxon>
        <taxon>Pavlovophyceae</taxon>
        <taxon>Pavlovales</taxon>
        <taxon>Pavlovaceae</taxon>
        <taxon>Diacronema</taxon>
    </lineage>
</organism>
<dbReference type="AlphaFoldDB" id="A0A8J6CK66"/>
<keyword evidence="3" id="KW-0732">Signal</keyword>
<keyword evidence="5" id="KW-1185">Reference proteome</keyword>
<dbReference type="InterPro" id="IPR035892">
    <property type="entry name" value="C2_domain_sf"/>
</dbReference>
<dbReference type="CDD" id="cd00030">
    <property type="entry name" value="C2"/>
    <property type="match status" value="1"/>
</dbReference>
<evidence type="ECO:0000256" key="2">
    <source>
        <dbReference type="SAM" id="Phobius"/>
    </source>
</evidence>
<keyword evidence="2" id="KW-0812">Transmembrane</keyword>
<accession>A0A8J6CK66</accession>